<proteinExistence type="predicted"/>
<evidence type="ECO:0000313" key="1">
    <source>
        <dbReference type="EMBL" id="CCO08519.1"/>
    </source>
</evidence>
<dbReference type="STRING" id="1121428.DESHY_40069"/>
<keyword evidence="2" id="KW-1185">Reference proteome</keyword>
<evidence type="ECO:0000313" key="2">
    <source>
        <dbReference type="Proteomes" id="UP000009315"/>
    </source>
</evidence>
<dbReference type="AlphaFoldDB" id="K8DZJ6"/>
<comment type="caution">
    <text evidence="1">The sequence shown here is derived from an EMBL/GenBank/DDBJ whole genome shotgun (WGS) entry which is preliminary data.</text>
</comment>
<protein>
    <submittedName>
        <fullName evidence="1">Uncharacterized protein</fullName>
    </submittedName>
</protein>
<reference evidence="1 2" key="1">
    <citation type="journal article" date="2013" name="Genome Announc.">
        <title>Genome Sequence of the Sulfate-Reducing Bacterium Desulfotomaculum hydrothermale Lam5(T).</title>
        <authorList>
            <person name="Amin O."/>
            <person name="Fardeau M.L."/>
            <person name="Valette O."/>
            <person name="Hirschler-Rea A."/>
            <person name="Barbe V."/>
            <person name="Medigue C."/>
            <person name="Vacherie B."/>
            <person name="Ollivier B."/>
            <person name="Bertin P.N."/>
            <person name="Dolla A."/>
        </authorList>
    </citation>
    <scope>NUCLEOTIDE SEQUENCE [LARGE SCALE GENOMIC DNA]</scope>
    <source>
        <strain evidence="2">Lam5 / DSM 18033</strain>
    </source>
</reference>
<organism evidence="1 2">
    <name type="scientific">Desulforamulus hydrothermalis Lam5 = DSM 18033</name>
    <dbReference type="NCBI Taxonomy" id="1121428"/>
    <lineage>
        <taxon>Bacteria</taxon>
        <taxon>Bacillati</taxon>
        <taxon>Bacillota</taxon>
        <taxon>Clostridia</taxon>
        <taxon>Eubacteriales</taxon>
        <taxon>Peptococcaceae</taxon>
        <taxon>Desulforamulus</taxon>
    </lineage>
</organism>
<name>K8DZJ6_9FIRM</name>
<gene>
    <name evidence="1" type="ORF">DESHY_40069</name>
</gene>
<dbReference type="RefSeq" id="WP_008411993.1">
    <property type="nucleotide sequence ID" value="NZ_CAOS01000011.1"/>
</dbReference>
<dbReference type="OrthoDB" id="1787008at2"/>
<accession>K8DZJ6</accession>
<dbReference type="Proteomes" id="UP000009315">
    <property type="component" value="Unassembled WGS sequence"/>
</dbReference>
<dbReference type="EMBL" id="CAOS01000011">
    <property type="protein sequence ID" value="CCO08519.1"/>
    <property type="molecule type" value="Genomic_DNA"/>
</dbReference>
<sequence>MKFINLNKPGKWLITVAVICSFLFGTLLENKLHAVQNLQNAVENVTAVILPAGNKFIERFDAYYKKAEKTYDALKIGTAISIAIVLNTLPKSNNRGP</sequence>